<feature type="domain" description="Thioredoxin" evidence="10">
    <location>
        <begin position="8"/>
        <end position="205"/>
    </location>
</feature>
<dbReference type="InterPro" id="IPR050824">
    <property type="entry name" value="Thiol_disulfide_DsbA"/>
</dbReference>
<keyword evidence="5 7" id="KW-1015">Disulfide bond</keyword>
<protein>
    <recommendedName>
        <fullName evidence="7">Thiol:disulfide interchange protein</fullName>
    </recommendedName>
</protein>
<sequence>MKKLLGALLLAVLIPLQVNAQELWKEGEQYEVIADKATDKPEVLEFFSFWCPHCYRFESIVDVIKQKLPQNVKFNKVHVNFMGFTTPEIQNFATKAMMAGRVLKQQDVLNKAIFNYIHVQRAHITSINDLKNIAVVNGIDGDAFDKQIKGFGVNSLALKNNKIIDEYRAHVNSVPTFIVNGKYKAHFTRDMSSDDMVDLIVWLSQQK</sequence>
<keyword evidence="6" id="KW-0676">Redox-active center</keyword>
<evidence type="ECO:0000256" key="7">
    <source>
        <dbReference type="PIRNR" id="PIRNR001488"/>
    </source>
</evidence>
<evidence type="ECO:0000256" key="3">
    <source>
        <dbReference type="ARBA" id="ARBA00022729"/>
    </source>
</evidence>
<keyword evidence="4 7" id="KW-0574">Periplasm</keyword>
<evidence type="ECO:0000256" key="2">
    <source>
        <dbReference type="ARBA" id="ARBA00005791"/>
    </source>
</evidence>
<name>A0A8J6LXP7_9ALTE</name>
<dbReference type="Proteomes" id="UP000601768">
    <property type="component" value="Unassembled WGS sequence"/>
</dbReference>
<dbReference type="SUPFAM" id="SSF52833">
    <property type="entry name" value="Thioredoxin-like"/>
    <property type="match status" value="1"/>
</dbReference>
<evidence type="ECO:0000313" key="12">
    <source>
        <dbReference type="Proteomes" id="UP000601768"/>
    </source>
</evidence>
<comment type="subcellular location">
    <subcellularLocation>
        <location evidence="1 7">Periplasm</location>
    </subcellularLocation>
</comment>
<feature type="disulfide bond" description="Redox-active" evidence="8">
    <location>
        <begin position="51"/>
        <end position="54"/>
    </location>
</feature>
<evidence type="ECO:0000256" key="8">
    <source>
        <dbReference type="PIRSR" id="PIRSR001488-1"/>
    </source>
</evidence>
<dbReference type="InterPro" id="IPR023205">
    <property type="entry name" value="DsbA/DsbL"/>
</dbReference>
<evidence type="ECO:0000259" key="10">
    <source>
        <dbReference type="PROSITE" id="PS51352"/>
    </source>
</evidence>
<dbReference type="CDD" id="cd03019">
    <property type="entry name" value="DsbA_DsbA"/>
    <property type="match status" value="1"/>
</dbReference>
<gene>
    <name evidence="11" type="ORF">H8B19_07640</name>
</gene>
<dbReference type="PROSITE" id="PS51352">
    <property type="entry name" value="THIOREDOXIN_2"/>
    <property type="match status" value="1"/>
</dbReference>
<evidence type="ECO:0000256" key="4">
    <source>
        <dbReference type="ARBA" id="ARBA00022764"/>
    </source>
</evidence>
<dbReference type="PIRSF" id="PIRSF001488">
    <property type="entry name" value="Tdi_protein"/>
    <property type="match status" value="1"/>
</dbReference>
<proteinExistence type="inferred from homology"/>
<reference evidence="11" key="2">
    <citation type="submission" date="2020-08" db="EMBL/GenBank/DDBJ databases">
        <authorList>
            <person name="Lai Q."/>
        </authorList>
    </citation>
    <scope>NUCLEOTIDE SEQUENCE</scope>
    <source>
        <strain evidence="11">S27-2</strain>
    </source>
</reference>
<dbReference type="Pfam" id="PF01323">
    <property type="entry name" value="DSBA"/>
    <property type="match status" value="1"/>
</dbReference>
<feature type="chain" id="PRO_5035312178" description="Thiol:disulfide interchange protein" evidence="9">
    <location>
        <begin position="21"/>
        <end position="207"/>
    </location>
</feature>
<organism evidence="11 12">
    <name type="scientific">Neptunicella marina</name>
    <dbReference type="NCBI Taxonomy" id="2125989"/>
    <lineage>
        <taxon>Bacteria</taxon>
        <taxon>Pseudomonadati</taxon>
        <taxon>Pseudomonadota</taxon>
        <taxon>Gammaproteobacteria</taxon>
        <taxon>Alteromonadales</taxon>
        <taxon>Alteromonadaceae</taxon>
        <taxon>Neptunicella</taxon>
    </lineage>
</organism>
<dbReference type="PANTHER" id="PTHR35891:SF3">
    <property type="entry name" value="THIOL:DISULFIDE INTERCHANGE PROTEIN DSBL"/>
    <property type="match status" value="1"/>
</dbReference>
<evidence type="ECO:0000256" key="1">
    <source>
        <dbReference type="ARBA" id="ARBA00004418"/>
    </source>
</evidence>
<dbReference type="AlphaFoldDB" id="A0A8J6LXP7"/>
<dbReference type="GO" id="GO:0042597">
    <property type="term" value="C:periplasmic space"/>
    <property type="evidence" value="ECO:0007669"/>
    <property type="project" value="UniProtKB-SubCell"/>
</dbReference>
<dbReference type="RefSeq" id="WP_186506219.1">
    <property type="nucleotide sequence ID" value="NZ_JACNEP010000005.1"/>
</dbReference>
<dbReference type="PANTHER" id="PTHR35891">
    <property type="entry name" value="THIOL:DISULFIDE INTERCHANGE PROTEIN DSBA"/>
    <property type="match status" value="1"/>
</dbReference>
<dbReference type="InterPro" id="IPR017937">
    <property type="entry name" value="Thioredoxin_CS"/>
</dbReference>
<feature type="signal peptide" evidence="9">
    <location>
        <begin position="1"/>
        <end position="20"/>
    </location>
</feature>
<keyword evidence="3 9" id="KW-0732">Signal</keyword>
<dbReference type="PROSITE" id="PS00194">
    <property type="entry name" value="THIOREDOXIN_1"/>
    <property type="match status" value="1"/>
</dbReference>
<reference evidence="11" key="1">
    <citation type="journal article" date="2018" name="Int. J. Syst. Evol. Microbiol.">
        <title>Neptunicella marina gen. nov., sp. nov., isolated from surface seawater.</title>
        <authorList>
            <person name="Liu X."/>
            <person name="Lai Q."/>
            <person name="Du Y."/>
            <person name="Zhang X."/>
            <person name="Liu Z."/>
            <person name="Sun F."/>
            <person name="Shao Z."/>
        </authorList>
    </citation>
    <scope>NUCLEOTIDE SEQUENCE</scope>
    <source>
        <strain evidence="11">S27-2</strain>
    </source>
</reference>
<dbReference type="InterPro" id="IPR036249">
    <property type="entry name" value="Thioredoxin-like_sf"/>
</dbReference>
<dbReference type="EMBL" id="JACNEP010000005">
    <property type="protein sequence ID" value="MBC3765744.1"/>
    <property type="molecule type" value="Genomic_DNA"/>
</dbReference>
<evidence type="ECO:0000256" key="5">
    <source>
        <dbReference type="ARBA" id="ARBA00023157"/>
    </source>
</evidence>
<keyword evidence="12" id="KW-1185">Reference proteome</keyword>
<dbReference type="Gene3D" id="3.40.30.10">
    <property type="entry name" value="Glutaredoxin"/>
    <property type="match status" value="1"/>
</dbReference>
<evidence type="ECO:0000256" key="6">
    <source>
        <dbReference type="ARBA" id="ARBA00023284"/>
    </source>
</evidence>
<dbReference type="InterPro" id="IPR013766">
    <property type="entry name" value="Thioredoxin_domain"/>
</dbReference>
<dbReference type="GO" id="GO:0015036">
    <property type="term" value="F:disulfide oxidoreductase activity"/>
    <property type="evidence" value="ECO:0007669"/>
    <property type="project" value="UniProtKB-ARBA"/>
</dbReference>
<evidence type="ECO:0000313" key="11">
    <source>
        <dbReference type="EMBL" id="MBC3765744.1"/>
    </source>
</evidence>
<evidence type="ECO:0000256" key="9">
    <source>
        <dbReference type="SAM" id="SignalP"/>
    </source>
</evidence>
<comment type="caution">
    <text evidence="11">The sequence shown here is derived from an EMBL/GenBank/DDBJ whole genome shotgun (WGS) entry which is preliminary data.</text>
</comment>
<accession>A0A8J6LXP7</accession>
<dbReference type="InterPro" id="IPR001853">
    <property type="entry name" value="DSBA-like_thioredoxin_dom"/>
</dbReference>
<comment type="similarity">
    <text evidence="2">Belongs to the thioredoxin family. DsbA subfamily.</text>
</comment>